<dbReference type="PANTHER" id="PTHR11655">
    <property type="entry name" value="60S/50S RIBOSOMAL PROTEIN L6/L9"/>
    <property type="match status" value="1"/>
</dbReference>
<name>A0A9P1BSK5_9DINO</name>
<protein>
    <submittedName>
        <fullName evidence="8">Large ribosomal subunit protein uL6 (60S ribosomal protein L9)</fullName>
    </submittedName>
</protein>
<evidence type="ECO:0000313" key="7">
    <source>
        <dbReference type="EMBL" id="CAL1132202.1"/>
    </source>
</evidence>
<dbReference type="InterPro" id="IPR036789">
    <property type="entry name" value="Ribosomal_uL6-like_a/b-dom_sf"/>
</dbReference>
<dbReference type="EMBL" id="CAMXCT020000439">
    <property type="protein sequence ID" value="CAL1132202.1"/>
    <property type="molecule type" value="Genomic_DNA"/>
</dbReference>
<dbReference type="SUPFAM" id="SSF56053">
    <property type="entry name" value="Ribosomal protein L6"/>
    <property type="match status" value="2"/>
</dbReference>
<evidence type="ECO:0000256" key="1">
    <source>
        <dbReference type="ARBA" id="ARBA00009356"/>
    </source>
</evidence>
<feature type="region of interest" description="Disordered" evidence="4">
    <location>
        <begin position="526"/>
        <end position="550"/>
    </location>
</feature>
<dbReference type="OrthoDB" id="10252633at2759"/>
<dbReference type="GO" id="GO:0002181">
    <property type="term" value="P:cytoplasmic translation"/>
    <property type="evidence" value="ECO:0007669"/>
    <property type="project" value="TreeGrafter"/>
</dbReference>
<reference evidence="7" key="2">
    <citation type="submission" date="2024-04" db="EMBL/GenBank/DDBJ databases">
        <authorList>
            <person name="Chen Y."/>
            <person name="Shah S."/>
            <person name="Dougan E. K."/>
            <person name="Thang M."/>
            <person name="Chan C."/>
        </authorList>
    </citation>
    <scope>NUCLEOTIDE SEQUENCE [LARGE SCALE GENOMIC DNA]</scope>
</reference>
<reference evidence="6" key="1">
    <citation type="submission" date="2022-10" db="EMBL/GenBank/DDBJ databases">
        <authorList>
            <person name="Chen Y."/>
            <person name="Dougan E. K."/>
            <person name="Chan C."/>
            <person name="Rhodes N."/>
            <person name="Thang M."/>
        </authorList>
    </citation>
    <scope>NUCLEOTIDE SEQUENCE</scope>
</reference>
<dbReference type="EMBL" id="CAMXCT030000439">
    <property type="protein sequence ID" value="CAL4766139.1"/>
    <property type="molecule type" value="Genomic_DNA"/>
</dbReference>
<dbReference type="Pfam" id="PF00347">
    <property type="entry name" value="Ribosomal_L6"/>
    <property type="match status" value="2"/>
</dbReference>
<evidence type="ECO:0000256" key="3">
    <source>
        <dbReference type="ARBA" id="ARBA00023274"/>
    </source>
</evidence>
<sequence>MARAHNPPNNGHTTWQLLSASSKEWWNVKDTLKTLPGDATNPAAFKVGTRSPLRDLPTGDATKYIRIDPAHTFAIDGVGKDFLASCIIMMIRAGHFGNGSVPHCFQNAYASFLAYCNAYNKNTSITEFGYNTFKLPQNTLNKYPRGLGKGYDAAVVGAWLVQEVNIINLDSADDDFKDILSVIRYTASASDRFWRTLYRYGVWIPRKVGTKLVNDGWQMTDGYGALATLSSRKGFYGFQIRPKFHMLGHIVRDLMIQLEDEQVEFLLNPCVHMTWSDEDFIGRVRPHLFPWQSLEPGPPKELVADVQQTYRWLWVGAVEKGLDWVGLDWIGLECCKITVKSKIVEVTGKHGSLKRDFKHLPIELFLSDGGKKVVARMYFAKSKQCSMLNTVCSHISNLFEGVTKKFEYKMRLVYAHFPINVNIINGGKTIEIRNFLGEKVVRTVHMLPGATVDKSSSTKDEIVVTSADIELAGRSAALIHQSCLCKKKDIRKFLDGIYVSSHGVIQDMWDGKFLRDNPSHFVPWHCSPRTEQSQTSKNQRSLRERAPLPR</sequence>
<evidence type="ECO:0000313" key="9">
    <source>
        <dbReference type="Proteomes" id="UP001152797"/>
    </source>
</evidence>
<comment type="similarity">
    <text evidence="1">Belongs to the universal ribosomal protein uL6 family.</text>
</comment>
<keyword evidence="9" id="KW-1185">Reference proteome</keyword>
<evidence type="ECO:0000256" key="4">
    <source>
        <dbReference type="SAM" id="MobiDB-lite"/>
    </source>
</evidence>
<evidence type="ECO:0000313" key="8">
    <source>
        <dbReference type="EMBL" id="CAL4766139.1"/>
    </source>
</evidence>
<feature type="domain" description="Large ribosomal subunit protein uL6 alpha-beta" evidence="5">
    <location>
        <begin position="417"/>
        <end position="496"/>
    </location>
</feature>
<dbReference type="InterPro" id="IPR020040">
    <property type="entry name" value="Ribosomal_uL6_a/b-dom"/>
</dbReference>
<dbReference type="Proteomes" id="UP001152797">
    <property type="component" value="Unassembled WGS sequence"/>
</dbReference>
<evidence type="ECO:0000313" key="6">
    <source>
        <dbReference type="EMBL" id="CAI3978827.1"/>
    </source>
</evidence>
<comment type="caution">
    <text evidence="6">The sequence shown here is derived from an EMBL/GenBank/DDBJ whole genome shotgun (WGS) entry which is preliminary data.</text>
</comment>
<keyword evidence="3" id="KW-0687">Ribonucleoprotein</keyword>
<gene>
    <name evidence="6" type="ORF">C1SCF055_LOCUS6826</name>
</gene>
<keyword evidence="2 8" id="KW-0689">Ribosomal protein</keyword>
<dbReference type="GO" id="GO:0019843">
    <property type="term" value="F:rRNA binding"/>
    <property type="evidence" value="ECO:0007669"/>
    <property type="project" value="InterPro"/>
</dbReference>
<dbReference type="InterPro" id="IPR000702">
    <property type="entry name" value="Ribosomal_uL6-like"/>
</dbReference>
<dbReference type="FunFam" id="3.90.930.12:FF:000003">
    <property type="entry name" value="60S ribosomal protein L9"/>
    <property type="match status" value="1"/>
</dbReference>
<dbReference type="AlphaFoldDB" id="A0A9P1BSK5"/>
<dbReference type="GO" id="GO:0003735">
    <property type="term" value="F:structural constituent of ribosome"/>
    <property type="evidence" value="ECO:0007669"/>
    <property type="project" value="InterPro"/>
</dbReference>
<accession>A0A9P1BSK5</accession>
<organism evidence="6">
    <name type="scientific">Cladocopium goreaui</name>
    <dbReference type="NCBI Taxonomy" id="2562237"/>
    <lineage>
        <taxon>Eukaryota</taxon>
        <taxon>Sar</taxon>
        <taxon>Alveolata</taxon>
        <taxon>Dinophyceae</taxon>
        <taxon>Suessiales</taxon>
        <taxon>Symbiodiniaceae</taxon>
        <taxon>Cladocopium</taxon>
    </lineage>
</organism>
<dbReference type="PANTHER" id="PTHR11655:SF16">
    <property type="entry name" value="60S RIBOSOMAL PROTEIN L9"/>
    <property type="match status" value="1"/>
</dbReference>
<dbReference type="Gene3D" id="3.90.930.12">
    <property type="entry name" value="Ribosomal protein L6, alpha-beta domain"/>
    <property type="match status" value="2"/>
</dbReference>
<feature type="domain" description="Large ribosomal subunit protein uL6 alpha-beta" evidence="5">
    <location>
        <begin position="336"/>
        <end position="404"/>
    </location>
</feature>
<proteinExistence type="inferred from homology"/>
<dbReference type="EMBL" id="CAMXCT010000439">
    <property type="protein sequence ID" value="CAI3978827.1"/>
    <property type="molecule type" value="Genomic_DNA"/>
</dbReference>
<feature type="compositionally biased region" description="Basic and acidic residues" evidence="4">
    <location>
        <begin position="541"/>
        <end position="550"/>
    </location>
</feature>
<evidence type="ECO:0000256" key="2">
    <source>
        <dbReference type="ARBA" id="ARBA00022980"/>
    </source>
</evidence>
<evidence type="ECO:0000259" key="5">
    <source>
        <dbReference type="Pfam" id="PF00347"/>
    </source>
</evidence>
<feature type="compositionally biased region" description="Polar residues" evidence="4">
    <location>
        <begin position="529"/>
        <end position="539"/>
    </location>
</feature>
<dbReference type="GO" id="GO:0022625">
    <property type="term" value="C:cytosolic large ribosomal subunit"/>
    <property type="evidence" value="ECO:0007669"/>
    <property type="project" value="TreeGrafter"/>
</dbReference>